<dbReference type="KEGG" id="llu:AKJ09_03659"/>
<dbReference type="AlphaFoldDB" id="A0A0K1PTY4"/>
<dbReference type="Proteomes" id="UP000064967">
    <property type="component" value="Chromosome"/>
</dbReference>
<organism evidence="1 2">
    <name type="scientific">Labilithrix luteola</name>
    <dbReference type="NCBI Taxonomy" id="1391654"/>
    <lineage>
        <taxon>Bacteria</taxon>
        <taxon>Pseudomonadati</taxon>
        <taxon>Myxococcota</taxon>
        <taxon>Polyangia</taxon>
        <taxon>Polyangiales</taxon>
        <taxon>Labilitrichaceae</taxon>
        <taxon>Labilithrix</taxon>
    </lineage>
</organism>
<sequence>MASPQYSILYSAQVSASASSGGTGDVLIKDATSGLFVRATAAARGSRRSTGIALGPYVPNGTVEIQQFGQVDPATSGLGIGAASWVRVSSTGGLERCTPVVGDDIVGWVETDGTFHSNFGFINASMTNGGAVNGTGFGHYTSGALDPNAKAVDLATIDVTGALPLARVAAPGGDGFLRFSGGAWTSSSTISNPDIATNAGIDGSKVSPNFGSQNVTTSGNLTLTGGSLSTGSTPAAAGAVRLTNATDIRFRNPSNTADTVLATVDSSNYIRFGLSGEPQGYVAHGGGQFGWYSASKYYFLATTNSLQTSVPIVGDGAGSPYSVHGFVAVPFPSDANYTVTAAQYCNRHIYFMNGSWTVARTITLPSPATQALGYYVHITNATNFTITVSTGVGSNKTLATNVSQLFWIDSTGPWFASATWTR</sequence>
<dbReference type="EMBL" id="CP012333">
    <property type="protein sequence ID" value="AKU96995.1"/>
    <property type="molecule type" value="Genomic_DNA"/>
</dbReference>
<evidence type="ECO:0000313" key="1">
    <source>
        <dbReference type="EMBL" id="AKU96995.1"/>
    </source>
</evidence>
<dbReference type="RefSeq" id="WP_146648210.1">
    <property type="nucleotide sequence ID" value="NZ_CP012333.1"/>
</dbReference>
<accession>A0A0K1PTY4</accession>
<protein>
    <submittedName>
        <fullName evidence="1">Uncharacterized protein</fullName>
    </submittedName>
</protein>
<keyword evidence="2" id="KW-1185">Reference proteome</keyword>
<name>A0A0K1PTY4_9BACT</name>
<reference evidence="1 2" key="1">
    <citation type="submission" date="2015-08" db="EMBL/GenBank/DDBJ databases">
        <authorList>
            <person name="Babu N.S."/>
            <person name="Beckwith C.J."/>
            <person name="Beseler K.G."/>
            <person name="Brison A."/>
            <person name="Carone J.V."/>
            <person name="Caskin T.P."/>
            <person name="Diamond M."/>
            <person name="Durham M.E."/>
            <person name="Foxe J.M."/>
            <person name="Go M."/>
            <person name="Henderson B.A."/>
            <person name="Jones I.B."/>
            <person name="McGettigan J.A."/>
            <person name="Micheletti S.J."/>
            <person name="Nasrallah M.E."/>
            <person name="Ortiz D."/>
            <person name="Piller C.R."/>
            <person name="Privatt S.R."/>
            <person name="Schneider S.L."/>
            <person name="Sharp S."/>
            <person name="Smith T.C."/>
            <person name="Stanton J.D."/>
            <person name="Ullery H.E."/>
            <person name="Wilson R.J."/>
            <person name="Serrano M.G."/>
            <person name="Buck G."/>
            <person name="Lee V."/>
            <person name="Wang Y."/>
            <person name="Carvalho R."/>
            <person name="Voegtly L."/>
            <person name="Shi R."/>
            <person name="Duckworth R."/>
            <person name="Johnson A."/>
            <person name="Loviza R."/>
            <person name="Walstead R."/>
            <person name="Shah Z."/>
            <person name="Kiflezghi M."/>
            <person name="Wade K."/>
            <person name="Ball S.L."/>
            <person name="Bradley K.W."/>
            <person name="Asai D.J."/>
            <person name="Bowman C.A."/>
            <person name="Russell D.A."/>
            <person name="Pope W.H."/>
            <person name="Jacobs-Sera D."/>
            <person name="Hendrix R.W."/>
            <person name="Hatfull G.F."/>
        </authorList>
    </citation>
    <scope>NUCLEOTIDE SEQUENCE [LARGE SCALE GENOMIC DNA]</scope>
    <source>
        <strain evidence="1 2">DSM 27648</strain>
    </source>
</reference>
<gene>
    <name evidence="1" type="ORF">AKJ09_03659</name>
</gene>
<dbReference type="STRING" id="1391654.AKJ09_03659"/>
<proteinExistence type="predicted"/>
<evidence type="ECO:0000313" key="2">
    <source>
        <dbReference type="Proteomes" id="UP000064967"/>
    </source>
</evidence>